<dbReference type="Pfam" id="PF00126">
    <property type="entry name" value="HTH_1"/>
    <property type="match status" value="1"/>
</dbReference>
<dbReference type="RefSeq" id="WP_380250754.1">
    <property type="nucleotide sequence ID" value="NZ_JBHUII010000004.1"/>
</dbReference>
<evidence type="ECO:0000256" key="4">
    <source>
        <dbReference type="ARBA" id="ARBA00023163"/>
    </source>
</evidence>
<keyword evidence="3" id="KW-0238">DNA-binding</keyword>
<keyword evidence="4" id="KW-0804">Transcription</keyword>
<reference evidence="7" key="1">
    <citation type="journal article" date="2019" name="Int. J. Syst. Evol. Microbiol.">
        <title>The Global Catalogue of Microorganisms (GCM) 10K type strain sequencing project: providing services to taxonomists for standard genome sequencing and annotation.</title>
        <authorList>
            <consortium name="The Broad Institute Genomics Platform"/>
            <consortium name="The Broad Institute Genome Sequencing Center for Infectious Disease"/>
            <person name="Wu L."/>
            <person name="Ma J."/>
        </authorList>
    </citation>
    <scope>NUCLEOTIDE SEQUENCE [LARGE SCALE GENOMIC DNA]</scope>
    <source>
        <strain evidence="7">CGMCC 4.7192</strain>
    </source>
</reference>
<dbReference type="Proteomes" id="UP001597294">
    <property type="component" value="Unassembled WGS sequence"/>
</dbReference>
<comment type="similarity">
    <text evidence="1">Belongs to the LysR transcriptional regulatory family.</text>
</comment>
<dbReference type="Pfam" id="PF03466">
    <property type="entry name" value="LysR_substrate"/>
    <property type="match status" value="1"/>
</dbReference>
<dbReference type="InterPro" id="IPR005119">
    <property type="entry name" value="LysR_subst-bd"/>
</dbReference>
<dbReference type="Gene3D" id="1.10.10.10">
    <property type="entry name" value="Winged helix-like DNA-binding domain superfamily/Winged helix DNA-binding domain"/>
    <property type="match status" value="1"/>
</dbReference>
<organism evidence="6 7">
    <name type="scientific">Kiloniella antarctica</name>
    <dbReference type="NCBI Taxonomy" id="1550907"/>
    <lineage>
        <taxon>Bacteria</taxon>
        <taxon>Pseudomonadati</taxon>
        <taxon>Pseudomonadota</taxon>
        <taxon>Alphaproteobacteria</taxon>
        <taxon>Rhodospirillales</taxon>
        <taxon>Kiloniellaceae</taxon>
        <taxon>Kiloniella</taxon>
    </lineage>
</organism>
<protein>
    <submittedName>
        <fullName evidence="6">LysR family transcriptional regulator</fullName>
    </submittedName>
</protein>
<feature type="domain" description="HTH lysR-type" evidence="5">
    <location>
        <begin position="2"/>
        <end position="59"/>
    </location>
</feature>
<dbReference type="PANTHER" id="PTHR30126:SF99">
    <property type="entry name" value="TRANSCRIPTIONAL REGULATOR LYSR FAMILY"/>
    <property type="match status" value="1"/>
</dbReference>
<evidence type="ECO:0000259" key="5">
    <source>
        <dbReference type="PROSITE" id="PS50931"/>
    </source>
</evidence>
<dbReference type="InterPro" id="IPR036390">
    <property type="entry name" value="WH_DNA-bd_sf"/>
</dbReference>
<accession>A0ABW5BI43</accession>
<evidence type="ECO:0000313" key="6">
    <source>
        <dbReference type="EMBL" id="MFD2205797.1"/>
    </source>
</evidence>
<dbReference type="EMBL" id="JBHUII010000004">
    <property type="protein sequence ID" value="MFD2205797.1"/>
    <property type="molecule type" value="Genomic_DNA"/>
</dbReference>
<gene>
    <name evidence="6" type="ORF">ACFSKO_09255</name>
</gene>
<evidence type="ECO:0000256" key="3">
    <source>
        <dbReference type="ARBA" id="ARBA00023125"/>
    </source>
</evidence>
<sequence length="295" mass="33548">MINPFLIQTFLTLCETRHFTRTAEKLHMTQPGVSQHLKKLEAEMGVALFYRHGKRIELTPAGEIFKSFSLKQHKQEATLRENLGKDSLHHGECKIACSGSMAMQLYPPLLILQKKHPGLGISIEAAPNNTIINLIKTNTFDLGLITNVIEDPEITIHKLGHEELCLIVPHDRGHSWAKLLALGYVNHPNGTHYANQVLEKNYPNNFKNIQEIRQTSYINQINQILLPVSLGLGFTVLPESTVNLFPNQNAIRKAPLAKPTRETVYVITKKHKPLPNRYQLVRELLERNFHKTSIE</sequence>
<proteinExistence type="inferred from homology"/>
<keyword evidence="2" id="KW-0805">Transcription regulation</keyword>
<dbReference type="SUPFAM" id="SSF46785">
    <property type="entry name" value="Winged helix' DNA-binding domain"/>
    <property type="match status" value="1"/>
</dbReference>
<evidence type="ECO:0000256" key="2">
    <source>
        <dbReference type="ARBA" id="ARBA00023015"/>
    </source>
</evidence>
<dbReference type="PROSITE" id="PS50931">
    <property type="entry name" value="HTH_LYSR"/>
    <property type="match status" value="1"/>
</dbReference>
<dbReference type="InterPro" id="IPR000847">
    <property type="entry name" value="LysR_HTH_N"/>
</dbReference>
<dbReference type="CDD" id="cd05466">
    <property type="entry name" value="PBP2_LTTR_substrate"/>
    <property type="match status" value="1"/>
</dbReference>
<dbReference type="PANTHER" id="PTHR30126">
    <property type="entry name" value="HTH-TYPE TRANSCRIPTIONAL REGULATOR"/>
    <property type="match status" value="1"/>
</dbReference>
<dbReference type="InterPro" id="IPR036388">
    <property type="entry name" value="WH-like_DNA-bd_sf"/>
</dbReference>
<dbReference type="Gene3D" id="3.40.190.10">
    <property type="entry name" value="Periplasmic binding protein-like II"/>
    <property type="match status" value="2"/>
</dbReference>
<name>A0ABW5BI43_9PROT</name>
<dbReference type="PRINTS" id="PR00039">
    <property type="entry name" value="HTHLYSR"/>
</dbReference>
<comment type="caution">
    <text evidence="6">The sequence shown here is derived from an EMBL/GenBank/DDBJ whole genome shotgun (WGS) entry which is preliminary data.</text>
</comment>
<evidence type="ECO:0000313" key="7">
    <source>
        <dbReference type="Proteomes" id="UP001597294"/>
    </source>
</evidence>
<evidence type="ECO:0000256" key="1">
    <source>
        <dbReference type="ARBA" id="ARBA00009437"/>
    </source>
</evidence>
<dbReference type="SUPFAM" id="SSF53850">
    <property type="entry name" value="Periplasmic binding protein-like II"/>
    <property type="match status" value="1"/>
</dbReference>
<keyword evidence="7" id="KW-1185">Reference proteome</keyword>